<feature type="region of interest" description="Disordered" evidence="1">
    <location>
        <begin position="1"/>
        <end position="20"/>
    </location>
</feature>
<dbReference type="Proteomes" id="UP000326950">
    <property type="component" value="Unassembled WGS sequence"/>
</dbReference>
<reference evidence="2 3" key="1">
    <citation type="submission" date="2019-04" db="EMBL/GenBank/DDBJ databases">
        <title>Friends and foes A comparative genomics study of 23 Aspergillus species from section Flavi.</title>
        <authorList>
            <consortium name="DOE Joint Genome Institute"/>
            <person name="Kjaerbolling I."/>
            <person name="Vesth T."/>
            <person name="Frisvad J.C."/>
            <person name="Nybo J.L."/>
            <person name="Theobald S."/>
            <person name="Kildgaard S."/>
            <person name="Isbrandt T."/>
            <person name="Kuo A."/>
            <person name="Sato A."/>
            <person name="Lyhne E.K."/>
            <person name="Kogle M.E."/>
            <person name="Wiebenga A."/>
            <person name="Kun R.S."/>
            <person name="Lubbers R.J."/>
            <person name="Makela M.R."/>
            <person name="Barry K."/>
            <person name="Chovatia M."/>
            <person name="Clum A."/>
            <person name="Daum C."/>
            <person name="Haridas S."/>
            <person name="He G."/>
            <person name="LaButti K."/>
            <person name="Lipzen A."/>
            <person name="Mondo S."/>
            <person name="Riley R."/>
            <person name="Salamov A."/>
            <person name="Simmons B.A."/>
            <person name="Magnuson J.K."/>
            <person name="Henrissat B."/>
            <person name="Mortensen U.H."/>
            <person name="Larsen T.O."/>
            <person name="Devries R.P."/>
            <person name="Grigoriev I.V."/>
            <person name="Machida M."/>
            <person name="Baker S.E."/>
            <person name="Andersen M.R."/>
        </authorList>
    </citation>
    <scope>NUCLEOTIDE SEQUENCE [LARGE SCALE GENOMIC DNA]</scope>
    <source>
        <strain evidence="2 3">CBS 117626</strain>
    </source>
</reference>
<feature type="compositionally biased region" description="Polar residues" evidence="1">
    <location>
        <begin position="1"/>
        <end position="13"/>
    </location>
</feature>
<sequence length="160" mass="18589">MFDHPTVQQSNLAKRQLGEVRQRGMEWERQKFEENKTRKRRDACSHWSAEEWQAAWEASRAGVIQHEPKFPIIITAFMTPQKVQGLAGLSSLPQTNGRSPQDLQIKNLTIQKNYSILLLMDMLNLIAWKRAPQGRRFVSGLRAKKELPGEDIQRRKEPKT</sequence>
<name>A0A5N6V488_ASPTM</name>
<dbReference type="OrthoDB" id="4187532at2759"/>
<proteinExistence type="predicted"/>
<dbReference type="EMBL" id="ML738605">
    <property type="protein sequence ID" value="KAE8164751.1"/>
    <property type="molecule type" value="Genomic_DNA"/>
</dbReference>
<evidence type="ECO:0000256" key="1">
    <source>
        <dbReference type="SAM" id="MobiDB-lite"/>
    </source>
</evidence>
<gene>
    <name evidence="2" type="ORF">BDV40DRAFT_298073</name>
</gene>
<evidence type="ECO:0000313" key="3">
    <source>
        <dbReference type="Proteomes" id="UP000326950"/>
    </source>
</evidence>
<keyword evidence="3" id="KW-1185">Reference proteome</keyword>
<organism evidence="2 3">
    <name type="scientific">Aspergillus tamarii</name>
    <dbReference type="NCBI Taxonomy" id="41984"/>
    <lineage>
        <taxon>Eukaryota</taxon>
        <taxon>Fungi</taxon>
        <taxon>Dikarya</taxon>
        <taxon>Ascomycota</taxon>
        <taxon>Pezizomycotina</taxon>
        <taxon>Eurotiomycetes</taxon>
        <taxon>Eurotiomycetidae</taxon>
        <taxon>Eurotiales</taxon>
        <taxon>Aspergillaceae</taxon>
        <taxon>Aspergillus</taxon>
        <taxon>Aspergillus subgen. Circumdati</taxon>
    </lineage>
</organism>
<evidence type="ECO:0000313" key="2">
    <source>
        <dbReference type="EMBL" id="KAE8164751.1"/>
    </source>
</evidence>
<accession>A0A5N6V488</accession>
<protein>
    <submittedName>
        <fullName evidence="2">Uncharacterized protein</fullName>
    </submittedName>
</protein>
<dbReference type="AlphaFoldDB" id="A0A5N6V488"/>